<feature type="transmembrane region" description="Helical" evidence="3">
    <location>
        <begin position="29"/>
        <end position="51"/>
    </location>
</feature>
<keyword evidence="3" id="KW-0812">Transmembrane</keyword>
<dbReference type="EMBL" id="CAFBLS010000045">
    <property type="protein sequence ID" value="CAB4867520.1"/>
    <property type="molecule type" value="Genomic_DNA"/>
</dbReference>
<gene>
    <name evidence="5" type="ORF">UFOPK3402_00525</name>
</gene>
<dbReference type="SUPFAM" id="SSF55874">
    <property type="entry name" value="ATPase domain of HSP90 chaperone/DNA topoisomerase II/histidine kinase"/>
    <property type="match status" value="1"/>
</dbReference>
<organism evidence="5">
    <name type="scientific">freshwater metagenome</name>
    <dbReference type="NCBI Taxonomy" id="449393"/>
    <lineage>
        <taxon>unclassified sequences</taxon>
        <taxon>metagenomes</taxon>
        <taxon>ecological metagenomes</taxon>
    </lineage>
</organism>
<dbReference type="GO" id="GO:0016301">
    <property type="term" value="F:kinase activity"/>
    <property type="evidence" value="ECO:0007669"/>
    <property type="project" value="UniProtKB-KW"/>
</dbReference>
<evidence type="ECO:0000256" key="1">
    <source>
        <dbReference type="ARBA" id="ARBA00022679"/>
    </source>
</evidence>
<sequence>MLIILAVFTPITAALYDSTVRGMNFWSVLVVREAANLVGVVCGIAVLYALTHARGIDSSRIPGVLAMAFITTLASAAARQAAQIALDPNRTRIEPQLRFAEASSSLLIVGVLVAVLLLVAQRERLANTQTILLDEARRALQDDHESLRGRVFDHLHGTVTSELVVARVRLLDIARELPPGVEADGVLKVAAGLQRLHQLEIRRLAHVMVASGLDTSLHEALTQLAASSEGLCDVSVAIDAEFEVFDHASTGDSRAFLRLAIYRIVEECIANAIRHGQAKDIDVAITTRLTGRKRLVDVIVTNSGDLTAANGPEGVGLRVVRARAAAFNGSVDTSTREGRYVVAVHMEVPD</sequence>
<dbReference type="GO" id="GO:0000160">
    <property type="term" value="P:phosphorelay signal transduction system"/>
    <property type="evidence" value="ECO:0007669"/>
    <property type="project" value="UniProtKB-KW"/>
</dbReference>
<keyword evidence="1" id="KW-0808">Transferase</keyword>
<proteinExistence type="predicted"/>
<dbReference type="InterPro" id="IPR050482">
    <property type="entry name" value="Sensor_HK_TwoCompSys"/>
</dbReference>
<dbReference type="InterPro" id="IPR003594">
    <property type="entry name" value="HATPase_dom"/>
</dbReference>
<feature type="domain" description="Histidine kinase/HSP90-like ATPase" evidence="4">
    <location>
        <begin position="260"/>
        <end position="341"/>
    </location>
</feature>
<evidence type="ECO:0000259" key="4">
    <source>
        <dbReference type="Pfam" id="PF02518"/>
    </source>
</evidence>
<feature type="transmembrane region" description="Helical" evidence="3">
    <location>
        <begin position="102"/>
        <end position="120"/>
    </location>
</feature>
<dbReference type="PANTHER" id="PTHR24421:SF58">
    <property type="entry name" value="SIGNAL TRANSDUCTION HISTIDINE-PROTEIN KINASE_PHOSPHATASE UHPB"/>
    <property type="match status" value="1"/>
</dbReference>
<evidence type="ECO:0000313" key="5">
    <source>
        <dbReference type="EMBL" id="CAB4867520.1"/>
    </source>
</evidence>
<evidence type="ECO:0000256" key="2">
    <source>
        <dbReference type="ARBA" id="ARBA00022777"/>
    </source>
</evidence>
<feature type="transmembrane region" description="Helical" evidence="3">
    <location>
        <begin position="63"/>
        <end position="82"/>
    </location>
</feature>
<keyword evidence="2" id="KW-0418">Kinase</keyword>
<dbReference type="InterPro" id="IPR036890">
    <property type="entry name" value="HATPase_C_sf"/>
</dbReference>
<protein>
    <submittedName>
        <fullName evidence="5">Unannotated protein</fullName>
    </submittedName>
</protein>
<dbReference type="PANTHER" id="PTHR24421">
    <property type="entry name" value="NITRATE/NITRITE SENSOR PROTEIN NARX-RELATED"/>
    <property type="match status" value="1"/>
</dbReference>
<name>A0A6J7DD33_9ZZZZ</name>
<dbReference type="Gene3D" id="3.30.565.10">
    <property type="entry name" value="Histidine kinase-like ATPase, C-terminal domain"/>
    <property type="match status" value="1"/>
</dbReference>
<reference evidence="5" key="1">
    <citation type="submission" date="2020-05" db="EMBL/GenBank/DDBJ databases">
        <authorList>
            <person name="Chiriac C."/>
            <person name="Salcher M."/>
            <person name="Ghai R."/>
            <person name="Kavagutti S V."/>
        </authorList>
    </citation>
    <scope>NUCLEOTIDE SEQUENCE</scope>
</reference>
<dbReference type="AlphaFoldDB" id="A0A6J7DD33"/>
<accession>A0A6J7DD33</accession>
<keyword evidence="3" id="KW-0472">Membrane</keyword>
<keyword evidence="3" id="KW-1133">Transmembrane helix</keyword>
<evidence type="ECO:0000256" key="3">
    <source>
        <dbReference type="SAM" id="Phobius"/>
    </source>
</evidence>
<dbReference type="Pfam" id="PF02518">
    <property type="entry name" value="HATPase_c"/>
    <property type="match status" value="1"/>
</dbReference>